<name>A0AC60PB43_IXOPE</name>
<keyword evidence="2" id="KW-1185">Reference proteome</keyword>
<organism evidence="1 2">
    <name type="scientific">Ixodes persulcatus</name>
    <name type="common">Taiga tick</name>
    <dbReference type="NCBI Taxonomy" id="34615"/>
    <lineage>
        <taxon>Eukaryota</taxon>
        <taxon>Metazoa</taxon>
        <taxon>Ecdysozoa</taxon>
        <taxon>Arthropoda</taxon>
        <taxon>Chelicerata</taxon>
        <taxon>Arachnida</taxon>
        <taxon>Acari</taxon>
        <taxon>Parasitiformes</taxon>
        <taxon>Ixodida</taxon>
        <taxon>Ixodoidea</taxon>
        <taxon>Ixodidae</taxon>
        <taxon>Ixodinae</taxon>
        <taxon>Ixodes</taxon>
    </lineage>
</organism>
<gene>
    <name evidence="1" type="ORF">HPB47_006126</name>
</gene>
<evidence type="ECO:0000313" key="1">
    <source>
        <dbReference type="EMBL" id="KAG0416796.1"/>
    </source>
</evidence>
<proteinExistence type="predicted"/>
<dbReference type="Proteomes" id="UP000805193">
    <property type="component" value="Unassembled WGS sequence"/>
</dbReference>
<dbReference type="EMBL" id="JABSTQ010010919">
    <property type="protein sequence ID" value="KAG0416796.1"/>
    <property type="molecule type" value="Genomic_DNA"/>
</dbReference>
<accession>A0AC60PB43</accession>
<sequence length="111" mass="11890">MSAPPGEGPSARRTGRRWQHPTPQREEGTRGGQEKSGVERERLVLKDSTALYSFGKRSFAVATAMGGCVSDLVIDGVKGSNIDVLVVPDDAQAAEHIVGRTFTDLPHLAYA</sequence>
<comment type="caution">
    <text evidence="1">The sequence shown here is derived from an EMBL/GenBank/DDBJ whole genome shotgun (WGS) entry which is preliminary data.</text>
</comment>
<reference evidence="1 2" key="1">
    <citation type="journal article" date="2020" name="Cell">
        <title>Large-Scale Comparative Analyses of Tick Genomes Elucidate Their Genetic Diversity and Vector Capacities.</title>
        <authorList>
            <consortium name="Tick Genome and Microbiome Consortium (TIGMIC)"/>
            <person name="Jia N."/>
            <person name="Wang J."/>
            <person name="Shi W."/>
            <person name="Du L."/>
            <person name="Sun Y."/>
            <person name="Zhan W."/>
            <person name="Jiang J.F."/>
            <person name="Wang Q."/>
            <person name="Zhang B."/>
            <person name="Ji P."/>
            <person name="Bell-Sakyi L."/>
            <person name="Cui X.M."/>
            <person name="Yuan T.T."/>
            <person name="Jiang B.G."/>
            <person name="Yang W.F."/>
            <person name="Lam T.T."/>
            <person name="Chang Q.C."/>
            <person name="Ding S.J."/>
            <person name="Wang X.J."/>
            <person name="Zhu J.G."/>
            <person name="Ruan X.D."/>
            <person name="Zhao L."/>
            <person name="Wei J.T."/>
            <person name="Ye R.Z."/>
            <person name="Que T.C."/>
            <person name="Du C.H."/>
            <person name="Zhou Y.H."/>
            <person name="Cheng J.X."/>
            <person name="Dai P.F."/>
            <person name="Guo W.B."/>
            <person name="Han X.H."/>
            <person name="Huang E.J."/>
            <person name="Li L.F."/>
            <person name="Wei W."/>
            <person name="Gao Y.C."/>
            <person name="Liu J.Z."/>
            <person name="Shao H.Z."/>
            <person name="Wang X."/>
            <person name="Wang C.C."/>
            <person name="Yang T.C."/>
            <person name="Huo Q.B."/>
            <person name="Li W."/>
            <person name="Chen H.Y."/>
            <person name="Chen S.E."/>
            <person name="Zhou L.G."/>
            <person name="Ni X.B."/>
            <person name="Tian J.H."/>
            <person name="Sheng Y."/>
            <person name="Liu T."/>
            <person name="Pan Y.S."/>
            <person name="Xia L.Y."/>
            <person name="Li J."/>
            <person name="Zhao F."/>
            <person name="Cao W.C."/>
        </authorList>
    </citation>
    <scope>NUCLEOTIDE SEQUENCE [LARGE SCALE GENOMIC DNA]</scope>
    <source>
        <strain evidence="1">Iper-2018</strain>
    </source>
</reference>
<protein>
    <submittedName>
        <fullName evidence="1">Uncharacterized protein</fullName>
    </submittedName>
</protein>
<evidence type="ECO:0000313" key="2">
    <source>
        <dbReference type="Proteomes" id="UP000805193"/>
    </source>
</evidence>